<dbReference type="RefSeq" id="WP_007062621.1">
    <property type="nucleotide sequence ID" value="NZ_ACVI01000075.1"/>
</dbReference>
<dbReference type="KEGG" id="cck:Ccar_12235"/>
<protein>
    <submittedName>
        <fullName evidence="2">Cupin 2 domain-containing protein</fullName>
    </submittedName>
</protein>
<evidence type="ECO:0000259" key="1">
    <source>
        <dbReference type="Pfam" id="PF07883"/>
    </source>
</evidence>
<dbReference type="AlphaFoldDB" id="C6PY69"/>
<dbReference type="InterPro" id="IPR013096">
    <property type="entry name" value="Cupin_2"/>
</dbReference>
<dbReference type="InterPro" id="IPR011051">
    <property type="entry name" value="RmlC_Cupin_sf"/>
</dbReference>
<name>C6PY69_9CLOT</name>
<proteinExistence type="predicted"/>
<accession>C6PY69</accession>
<dbReference type="Proteomes" id="UP000004198">
    <property type="component" value="Unassembled WGS sequence"/>
</dbReference>
<dbReference type="SUPFAM" id="SSF51182">
    <property type="entry name" value="RmlC-like cupins"/>
    <property type="match status" value="1"/>
</dbReference>
<dbReference type="PATRIC" id="fig|536227.13.peg.2563"/>
<sequence>MMNDSIVKIFNGGKVIYQNKEINIEKLEWNKNPNKGVYLKHIVKGEDTAGKFSCHIVKIESGCEIGQHIHDSNWELHEVIDGEGKCFLEDKEIIYSIGTLSVIPQGIQHKVKAVNGDLYLFAKFIPALV</sequence>
<dbReference type="EMBL" id="ACVI01000075">
    <property type="protein sequence ID" value="EET85801.1"/>
    <property type="molecule type" value="Genomic_DNA"/>
</dbReference>
<comment type="caution">
    <text evidence="2">The sequence shown here is derived from an EMBL/GenBank/DDBJ whole genome shotgun (WGS) entry which is preliminary data.</text>
</comment>
<gene>
    <name evidence="2" type="ORF">CcarbDRAFT_3736</name>
</gene>
<dbReference type="eggNOG" id="COG0662">
    <property type="taxonomic scope" value="Bacteria"/>
</dbReference>
<dbReference type="Gene3D" id="2.60.120.10">
    <property type="entry name" value="Jelly Rolls"/>
    <property type="match status" value="1"/>
</dbReference>
<keyword evidence="3" id="KW-1185">Reference proteome</keyword>
<evidence type="ECO:0000313" key="3">
    <source>
        <dbReference type="Proteomes" id="UP000004198"/>
    </source>
</evidence>
<dbReference type="STRING" id="536227.Ccar_12235"/>
<feature type="domain" description="Cupin type-2" evidence="1">
    <location>
        <begin position="56"/>
        <end position="113"/>
    </location>
</feature>
<dbReference type="Pfam" id="PF07883">
    <property type="entry name" value="Cupin_2"/>
    <property type="match status" value="1"/>
</dbReference>
<reference evidence="2 3" key="1">
    <citation type="submission" date="2009-06" db="EMBL/GenBank/DDBJ databases">
        <title>The draft genome of Clostridium carboxidivorans P7.</title>
        <authorList>
            <consortium name="US DOE Joint Genome Institute (JGI-PGF)"/>
            <person name="Lucas S."/>
            <person name="Copeland A."/>
            <person name="Lapidus A."/>
            <person name="Glavina del Rio T."/>
            <person name="Tice H."/>
            <person name="Bruce D."/>
            <person name="Goodwin L."/>
            <person name="Pitluck S."/>
            <person name="Larimer F."/>
            <person name="Land M.L."/>
            <person name="Hauser L."/>
            <person name="Hemme C.L."/>
        </authorList>
    </citation>
    <scope>NUCLEOTIDE SEQUENCE [LARGE SCALE GENOMIC DNA]</scope>
    <source>
        <strain evidence="2 3">P7</strain>
    </source>
</reference>
<organism evidence="2 3">
    <name type="scientific">Clostridium carboxidivorans P7</name>
    <dbReference type="NCBI Taxonomy" id="536227"/>
    <lineage>
        <taxon>Bacteria</taxon>
        <taxon>Bacillati</taxon>
        <taxon>Bacillota</taxon>
        <taxon>Clostridia</taxon>
        <taxon>Eubacteriales</taxon>
        <taxon>Clostridiaceae</taxon>
        <taxon>Clostridium</taxon>
    </lineage>
</organism>
<evidence type="ECO:0000313" key="2">
    <source>
        <dbReference type="EMBL" id="EET85801.1"/>
    </source>
</evidence>
<dbReference type="InterPro" id="IPR014710">
    <property type="entry name" value="RmlC-like_jellyroll"/>
</dbReference>
<dbReference type="OrthoDB" id="1682325at2"/>